<evidence type="ECO:0000256" key="1">
    <source>
        <dbReference type="SAM" id="MobiDB-lite"/>
    </source>
</evidence>
<feature type="transmembrane region" description="Helical" evidence="2">
    <location>
        <begin position="432"/>
        <end position="456"/>
    </location>
</feature>
<sequence>MANAGDHDFSDLTASENVRRFRPRSTGHENITTIANSGAGTRFVHGTFVFADANVRDKTPVEEQIARALMTFSSTSFWSPSSTEPKRWCTDAEAGNNTATSSNRRSRSDQIVEAWIGTGSGQFQAPLSTTRQDFIELVGKADFSPAFLKRLVNRCSLFEHRFSSTRRKDKILELGMSTYENDAFTLLLRYNISQKSLKAIIFLKQPRDGVNLLDQFTEFLDLHVDEIRDNPLLLPVYLLSFFQLQSVTDYPKWRADLYALESELGVTVRKAAFERAGYDGVSSNYDELNARVAWLSAIAADATLSVSTTLSHAQGLLRIAELVGTNNENDKNGDDLLHPLQEEIRSTILRAELYLKNAAMVDTNLQSMRAVLFNKITKRDTDSMKTIAVVTLFFLPSTFVSAVFSTGVFNFFADEESQEGGSEKKPTISRWAWVYLLTCLLLTTATVLFWLCWYFWGDIWLRKLHLPRNQAGQSRKALNNVNRMDKLRTFPASLGPNKIAHDATADATADAGEQQNHGGPVEMPVFGGSYHTNARHQDTSGRYGVEAQIQSPYYSGGFVPGFSPVQPAMYSGGFMHEDSRKGLFGL</sequence>
<keyword evidence="2" id="KW-1133">Transmembrane helix</keyword>
<feature type="transmembrane region" description="Helical" evidence="2">
    <location>
        <begin position="387"/>
        <end position="412"/>
    </location>
</feature>
<comment type="caution">
    <text evidence="3">The sequence shown here is derived from an EMBL/GenBank/DDBJ whole genome shotgun (WGS) entry which is preliminary data.</text>
</comment>
<feature type="region of interest" description="Disordered" evidence="1">
    <location>
        <begin position="79"/>
        <end position="106"/>
    </location>
</feature>
<gene>
    <name evidence="3" type="ORF">QBC35DRAFT_493265</name>
</gene>
<dbReference type="AlphaFoldDB" id="A0AAN6WWJ0"/>
<protein>
    <recommendedName>
        <fullName evidence="5">Mg2+ transporter protein, CorA-like/Zinc transport protein ZntB</fullName>
    </recommendedName>
</protein>
<dbReference type="Proteomes" id="UP001302126">
    <property type="component" value="Unassembled WGS sequence"/>
</dbReference>
<dbReference type="EMBL" id="MU864375">
    <property type="protein sequence ID" value="KAK4189465.1"/>
    <property type="molecule type" value="Genomic_DNA"/>
</dbReference>
<reference evidence="3" key="2">
    <citation type="submission" date="2023-05" db="EMBL/GenBank/DDBJ databases">
        <authorList>
            <consortium name="Lawrence Berkeley National Laboratory"/>
            <person name="Steindorff A."/>
            <person name="Hensen N."/>
            <person name="Bonometti L."/>
            <person name="Westerberg I."/>
            <person name="Brannstrom I.O."/>
            <person name="Guillou S."/>
            <person name="Cros-Aarteil S."/>
            <person name="Calhoun S."/>
            <person name="Haridas S."/>
            <person name="Kuo A."/>
            <person name="Mondo S."/>
            <person name="Pangilinan J."/>
            <person name="Riley R."/>
            <person name="Labutti K."/>
            <person name="Andreopoulos B."/>
            <person name="Lipzen A."/>
            <person name="Chen C."/>
            <person name="Yanf M."/>
            <person name="Daum C."/>
            <person name="Ng V."/>
            <person name="Clum A."/>
            <person name="Ohm R."/>
            <person name="Martin F."/>
            <person name="Silar P."/>
            <person name="Natvig D."/>
            <person name="Lalanne C."/>
            <person name="Gautier V."/>
            <person name="Ament-Velasquez S.L."/>
            <person name="Kruys A."/>
            <person name="Hutchinson M.I."/>
            <person name="Powell A.J."/>
            <person name="Barry K."/>
            <person name="Miller A.N."/>
            <person name="Grigoriev I.V."/>
            <person name="Debuchy R."/>
            <person name="Gladieux P."/>
            <person name="Thoren M.H."/>
            <person name="Johannesson H."/>
        </authorList>
    </citation>
    <scope>NUCLEOTIDE SEQUENCE</scope>
    <source>
        <strain evidence="3">PSN309</strain>
    </source>
</reference>
<organism evidence="3 4">
    <name type="scientific">Podospora australis</name>
    <dbReference type="NCBI Taxonomy" id="1536484"/>
    <lineage>
        <taxon>Eukaryota</taxon>
        <taxon>Fungi</taxon>
        <taxon>Dikarya</taxon>
        <taxon>Ascomycota</taxon>
        <taxon>Pezizomycotina</taxon>
        <taxon>Sordariomycetes</taxon>
        <taxon>Sordariomycetidae</taxon>
        <taxon>Sordariales</taxon>
        <taxon>Podosporaceae</taxon>
        <taxon>Podospora</taxon>
    </lineage>
</organism>
<evidence type="ECO:0000256" key="2">
    <source>
        <dbReference type="SAM" id="Phobius"/>
    </source>
</evidence>
<proteinExistence type="predicted"/>
<evidence type="ECO:0008006" key="5">
    <source>
        <dbReference type="Google" id="ProtNLM"/>
    </source>
</evidence>
<reference evidence="3" key="1">
    <citation type="journal article" date="2023" name="Mol. Phylogenet. Evol.">
        <title>Genome-scale phylogeny and comparative genomics of the fungal order Sordariales.</title>
        <authorList>
            <person name="Hensen N."/>
            <person name="Bonometti L."/>
            <person name="Westerberg I."/>
            <person name="Brannstrom I.O."/>
            <person name="Guillou S."/>
            <person name="Cros-Aarteil S."/>
            <person name="Calhoun S."/>
            <person name="Haridas S."/>
            <person name="Kuo A."/>
            <person name="Mondo S."/>
            <person name="Pangilinan J."/>
            <person name="Riley R."/>
            <person name="LaButti K."/>
            <person name="Andreopoulos B."/>
            <person name="Lipzen A."/>
            <person name="Chen C."/>
            <person name="Yan M."/>
            <person name="Daum C."/>
            <person name="Ng V."/>
            <person name="Clum A."/>
            <person name="Steindorff A."/>
            <person name="Ohm R.A."/>
            <person name="Martin F."/>
            <person name="Silar P."/>
            <person name="Natvig D.O."/>
            <person name="Lalanne C."/>
            <person name="Gautier V."/>
            <person name="Ament-Velasquez S.L."/>
            <person name="Kruys A."/>
            <person name="Hutchinson M.I."/>
            <person name="Powell A.J."/>
            <person name="Barry K."/>
            <person name="Miller A.N."/>
            <person name="Grigoriev I.V."/>
            <person name="Debuchy R."/>
            <person name="Gladieux P."/>
            <person name="Hiltunen Thoren M."/>
            <person name="Johannesson H."/>
        </authorList>
    </citation>
    <scope>NUCLEOTIDE SEQUENCE</scope>
    <source>
        <strain evidence="3">PSN309</strain>
    </source>
</reference>
<dbReference type="Gene3D" id="1.20.58.340">
    <property type="entry name" value="Magnesium transport protein CorA, transmembrane region"/>
    <property type="match status" value="1"/>
</dbReference>
<name>A0AAN6WWJ0_9PEZI</name>
<evidence type="ECO:0000313" key="3">
    <source>
        <dbReference type="EMBL" id="KAK4189465.1"/>
    </source>
</evidence>
<keyword evidence="2" id="KW-0472">Membrane</keyword>
<feature type="compositionally biased region" description="Basic and acidic residues" evidence="1">
    <location>
        <begin position="1"/>
        <end position="10"/>
    </location>
</feature>
<accession>A0AAN6WWJ0</accession>
<feature type="region of interest" description="Disordered" evidence="1">
    <location>
        <begin position="1"/>
        <end position="30"/>
    </location>
</feature>
<keyword evidence="4" id="KW-1185">Reference proteome</keyword>
<evidence type="ECO:0000313" key="4">
    <source>
        <dbReference type="Proteomes" id="UP001302126"/>
    </source>
</evidence>
<keyword evidence="2" id="KW-0812">Transmembrane</keyword>